<keyword evidence="2" id="KW-1185">Reference proteome</keyword>
<dbReference type="AlphaFoldDB" id="C0C6N6"/>
<name>C0C6N6_9FIRM</name>
<dbReference type="EMBL" id="ABYI02000047">
    <property type="protein sequence ID" value="EEG72159.1"/>
    <property type="molecule type" value="Genomic_DNA"/>
</dbReference>
<evidence type="ECO:0000313" key="1">
    <source>
        <dbReference type="EMBL" id="EEG72159.1"/>
    </source>
</evidence>
<dbReference type="HOGENOM" id="CLU_3307375_0_0_9"/>
<proteinExistence type="predicted"/>
<reference evidence="1" key="1">
    <citation type="submission" date="2009-02" db="EMBL/GenBank/DDBJ databases">
        <authorList>
            <person name="Fulton L."/>
            <person name="Clifton S."/>
            <person name="Fulton B."/>
            <person name="Xu J."/>
            <person name="Minx P."/>
            <person name="Pepin K.H."/>
            <person name="Johnson M."/>
            <person name="Bhonagiri V."/>
            <person name="Nash W.E."/>
            <person name="Mardis E.R."/>
            <person name="Wilson R.K."/>
        </authorList>
    </citation>
    <scope>NUCLEOTIDE SEQUENCE [LARGE SCALE GENOMIC DNA]</scope>
    <source>
        <strain evidence="1">DSM 15053</strain>
    </source>
</reference>
<reference evidence="1" key="2">
    <citation type="submission" date="2013-06" db="EMBL/GenBank/DDBJ databases">
        <title>Draft genome sequence of Clostridium hylemonae (DSM 15053).</title>
        <authorList>
            <person name="Sudarsanam P."/>
            <person name="Ley R."/>
            <person name="Guruge J."/>
            <person name="Turnbaugh P.J."/>
            <person name="Mahowald M."/>
            <person name="Liep D."/>
            <person name="Gordon J."/>
        </authorList>
    </citation>
    <scope>NUCLEOTIDE SEQUENCE</scope>
    <source>
        <strain evidence="1">DSM 15053</strain>
    </source>
</reference>
<organism evidence="1 2">
    <name type="scientific">[Clostridium] hylemonae DSM 15053</name>
    <dbReference type="NCBI Taxonomy" id="553973"/>
    <lineage>
        <taxon>Bacteria</taxon>
        <taxon>Bacillati</taxon>
        <taxon>Bacillota</taxon>
        <taxon>Clostridia</taxon>
        <taxon>Lachnospirales</taxon>
        <taxon>Lachnospiraceae</taxon>
    </lineage>
</organism>
<gene>
    <name evidence="1" type="ORF">CLOHYLEM_07775</name>
</gene>
<dbReference type="STRING" id="553973.CLOHYLEM_07775"/>
<comment type="caution">
    <text evidence="1">The sequence shown here is derived from an EMBL/GenBank/DDBJ whole genome shotgun (WGS) entry which is preliminary data.</text>
</comment>
<evidence type="ECO:0000313" key="2">
    <source>
        <dbReference type="Proteomes" id="UP000004893"/>
    </source>
</evidence>
<protein>
    <submittedName>
        <fullName evidence="1">Uncharacterized protein</fullName>
    </submittedName>
</protein>
<sequence>MNIYINIYINYVIICKLLSVQKALPLHKHLPNVIFRFLC</sequence>
<dbReference type="Proteomes" id="UP000004893">
    <property type="component" value="Unassembled WGS sequence"/>
</dbReference>
<accession>C0C6N6</accession>